<dbReference type="InterPro" id="IPR014030">
    <property type="entry name" value="Ketoacyl_synth_N"/>
</dbReference>
<dbReference type="InterPro" id="IPR032821">
    <property type="entry name" value="PKS_assoc"/>
</dbReference>
<dbReference type="EMBL" id="BJMM01000002">
    <property type="protein sequence ID" value="GEB48127.1"/>
    <property type="molecule type" value="Genomic_DNA"/>
</dbReference>
<dbReference type="CDD" id="cd00833">
    <property type="entry name" value="PKS"/>
    <property type="match status" value="1"/>
</dbReference>
<dbReference type="PANTHER" id="PTHR43775:SF37">
    <property type="entry name" value="SI:DKEY-61P9.11"/>
    <property type="match status" value="1"/>
</dbReference>
<dbReference type="AlphaFoldDB" id="A0A4Y3QTX0"/>
<evidence type="ECO:0000256" key="7">
    <source>
        <dbReference type="ARBA" id="ARBA00023315"/>
    </source>
</evidence>
<evidence type="ECO:0000259" key="9">
    <source>
        <dbReference type="PROSITE" id="PS52004"/>
    </source>
</evidence>
<dbReference type="GO" id="GO:0071770">
    <property type="term" value="P:DIM/DIP cell wall layer assembly"/>
    <property type="evidence" value="ECO:0007669"/>
    <property type="project" value="TreeGrafter"/>
</dbReference>
<dbReference type="InterPro" id="IPR018201">
    <property type="entry name" value="Ketoacyl_synth_AS"/>
</dbReference>
<protein>
    <submittedName>
        <fullName evidence="10">Uncharacterized protein</fullName>
    </submittedName>
</protein>
<keyword evidence="2" id="KW-0597">Phosphoprotein</keyword>
<dbReference type="GO" id="GO:0031177">
    <property type="term" value="F:phosphopantetheine binding"/>
    <property type="evidence" value="ECO:0007669"/>
    <property type="project" value="InterPro"/>
</dbReference>
<evidence type="ECO:0000259" key="8">
    <source>
        <dbReference type="PROSITE" id="PS50075"/>
    </source>
</evidence>
<dbReference type="Pfam" id="PF16197">
    <property type="entry name" value="KAsynt_C_assoc"/>
    <property type="match status" value="1"/>
</dbReference>
<dbReference type="InterPro" id="IPR016039">
    <property type="entry name" value="Thiolase-like"/>
</dbReference>
<dbReference type="SMART" id="SM00823">
    <property type="entry name" value="PKS_PP"/>
    <property type="match status" value="1"/>
</dbReference>
<dbReference type="GO" id="GO:0004315">
    <property type="term" value="F:3-oxoacyl-[acyl-carrier-protein] synthase activity"/>
    <property type="evidence" value="ECO:0007669"/>
    <property type="project" value="InterPro"/>
</dbReference>
<organism evidence="10 11">
    <name type="scientific">Streptomyces cacaoi</name>
    <dbReference type="NCBI Taxonomy" id="1898"/>
    <lineage>
        <taxon>Bacteria</taxon>
        <taxon>Bacillati</taxon>
        <taxon>Actinomycetota</taxon>
        <taxon>Actinomycetes</taxon>
        <taxon>Kitasatosporales</taxon>
        <taxon>Streptomycetaceae</taxon>
        <taxon>Streptomyces</taxon>
    </lineage>
</organism>
<dbReference type="InterPro" id="IPR050091">
    <property type="entry name" value="PKS_NRPS_Biosynth_Enz"/>
</dbReference>
<proteinExistence type="predicted"/>
<dbReference type="GO" id="GO:0005737">
    <property type="term" value="C:cytoplasm"/>
    <property type="evidence" value="ECO:0007669"/>
    <property type="project" value="TreeGrafter"/>
</dbReference>
<sequence>MTYSDTDVAIIGMACRFPGADSVEQFWNVLHEGRETLTRYTDEELLAAGVPPERLADPGYVKAGQEIPDVDLFDADLFQITPDEAEILDPQHRIFLECALTALERSGYDPDRTDGHIGVYAGAGLNTYMLSNLSERYRAASSVDHYRLMLANDKDFLATRTSYKLNLRGPSLSVNTACSTSLVAVHTACLALLGGECDMALVGAVHLAPRGQGYQYQEGMIFSPDGHCRAFDAQAQGTVIGSGAGVVVLKRLKEALADGDWIHAVVKGSAVNNDGANKTGYTAPSIAGQAEVIADAHEVADVTPDSIGYVEAHGTGTPLGDPIEVAALTQAFRQSTDDTGFCGLGSVKTNVGHLDTAAGMAGLIKTALMLEKRSLVPSLHFTEPNPEIDFASSPFYVSTGTADWPATDGPRRAGVSSFGIGGTNAHIVLQEPPAAPEPAPAARTHELLVLSAGTEAGLRRATTALARHLRQHKDLDLGDVAATLGLGRRGHRHRLALVADGARDAAMALALGKEERLLRGTAGTEETGDPVLVLTGAGAAAADSAELYRAVPAYRSAVDACAAALPGGVEPEALPAGGGVRAAFCHEYAVATALLDWGVTPAGLAAAGTGLAVAAALTGALALPDALALAEGGTPTAVQPPRLPVLSARTGGWLTEDESRQPANWAADTAGSPSAAAADALEGLLADEERPLLRLAPDEGAPAGAAHLLTLAGQQWVRGAALDFAAVHAGRNLRRLPLPTYPFERSRYWVEPGRTGESTETDDSGRLVAQFDPADPARSVELITDWLVEEAGRLLGGRDRVGLDANLFDMGVDSLVLIEVVSKLSKEVDFTVPPTSFIEFPTVRAFVDNLAELMGLTTGPQAGAAAAAGRVSRRARRAQARQADNQDL</sequence>
<evidence type="ECO:0000256" key="5">
    <source>
        <dbReference type="ARBA" id="ARBA00023098"/>
    </source>
</evidence>
<dbReference type="InterPro" id="IPR020841">
    <property type="entry name" value="PKS_Beta-ketoAc_synthase_dom"/>
</dbReference>
<dbReference type="PANTHER" id="PTHR43775">
    <property type="entry name" value="FATTY ACID SYNTHASE"/>
    <property type="match status" value="1"/>
</dbReference>
<dbReference type="PROSITE" id="PS00606">
    <property type="entry name" value="KS3_1"/>
    <property type="match status" value="1"/>
</dbReference>
<keyword evidence="7" id="KW-0012">Acyltransferase</keyword>
<dbReference type="InterPro" id="IPR036736">
    <property type="entry name" value="ACP-like_sf"/>
</dbReference>
<dbReference type="SUPFAM" id="SSF53901">
    <property type="entry name" value="Thiolase-like"/>
    <property type="match status" value="1"/>
</dbReference>
<evidence type="ECO:0000256" key="6">
    <source>
        <dbReference type="ARBA" id="ARBA00023268"/>
    </source>
</evidence>
<dbReference type="SUPFAM" id="SSF52151">
    <property type="entry name" value="FabD/lysophospholipase-like"/>
    <property type="match status" value="1"/>
</dbReference>
<keyword evidence="3" id="KW-0808">Transferase</keyword>
<keyword evidence="6" id="KW-0511">Multifunctional enzyme</keyword>
<dbReference type="GO" id="GO:0017000">
    <property type="term" value="P:antibiotic biosynthetic process"/>
    <property type="evidence" value="ECO:0007669"/>
    <property type="project" value="UniProtKB-ARBA"/>
</dbReference>
<evidence type="ECO:0000313" key="10">
    <source>
        <dbReference type="EMBL" id="GEB48127.1"/>
    </source>
</evidence>
<dbReference type="InterPro" id="IPR009081">
    <property type="entry name" value="PP-bd_ACP"/>
</dbReference>
<dbReference type="InterPro" id="IPR016035">
    <property type="entry name" value="Acyl_Trfase/lysoPLipase"/>
</dbReference>
<dbReference type="GO" id="GO:0005886">
    <property type="term" value="C:plasma membrane"/>
    <property type="evidence" value="ECO:0007669"/>
    <property type="project" value="TreeGrafter"/>
</dbReference>
<keyword evidence="11" id="KW-1185">Reference proteome</keyword>
<dbReference type="GO" id="GO:0006633">
    <property type="term" value="P:fatty acid biosynthetic process"/>
    <property type="evidence" value="ECO:0007669"/>
    <property type="project" value="InterPro"/>
</dbReference>
<dbReference type="RefSeq" id="WP_141275185.1">
    <property type="nucleotide sequence ID" value="NZ_BJMM01000002.1"/>
</dbReference>
<dbReference type="PROSITE" id="PS00012">
    <property type="entry name" value="PHOSPHOPANTETHEINE"/>
    <property type="match status" value="1"/>
</dbReference>
<dbReference type="OrthoDB" id="9778690at2"/>
<dbReference type="Proteomes" id="UP000319210">
    <property type="component" value="Unassembled WGS sequence"/>
</dbReference>
<evidence type="ECO:0000256" key="1">
    <source>
        <dbReference type="ARBA" id="ARBA00022450"/>
    </source>
</evidence>
<dbReference type="GO" id="GO:0004312">
    <property type="term" value="F:fatty acid synthase activity"/>
    <property type="evidence" value="ECO:0007669"/>
    <property type="project" value="TreeGrafter"/>
</dbReference>
<keyword evidence="1" id="KW-0596">Phosphopantetheine</keyword>
<evidence type="ECO:0000256" key="2">
    <source>
        <dbReference type="ARBA" id="ARBA00022553"/>
    </source>
</evidence>
<dbReference type="Pfam" id="PF00550">
    <property type="entry name" value="PP-binding"/>
    <property type="match status" value="1"/>
</dbReference>
<dbReference type="InterPro" id="IPR006162">
    <property type="entry name" value="Ppantetheine_attach_site"/>
</dbReference>
<dbReference type="Gene3D" id="3.30.70.3290">
    <property type="match status" value="1"/>
</dbReference>
<name>A0A4Y3QTX0_STRCI</name>
<evidence type="ECO:0000313" key="11">
    <source>
        <dbReference type="Proteomes" id="UP000319210"/>
    </source>
</evidence>
<feature type="domain" description="Ketosynthase family 3 (KS3)" evidence="9">
    <location>
        <begin position="5"/>
        <end position="431"/>
    </location>
</feature>
<dbReference type="Gene3D" id="1.10.1240.100">
    <property type="match status" value="1"/>
</dbReference>
<dbReference type="PROSITE" id="PS50075">
    <property type="entry name" value="CARRIER"/>
    <property type="match status" value="1"/>
</dbReference>
<dbReference type="SUPFAM" id="SSF47336">
    <property type="entry name" value="ACP-like"/>
    <property type="match status" value="1"/>
</dbReference>
<dbReference type="InterPro" id="IPR014031">
    <property type="entry name" value="Ketoacyl_synth_C"/>
</dbReference>
<dbReference type="Pfam" id="PF02801">
    <property type="entry name" value="Ketoacyl-synt_C"/>
    <property type="match status" value="1"/>
</dbReference>
<comment type="caution">
    <text evidence="10">The sequence shown here is derived from an EMBL/GenBank/DDBJ whole genome shotgun (WGS) entry which is preliminary data.</text>
</comment>
<dbReference type="Gene3D" id="1.10.1200.10">
    <property type="entry name" value="ACP-like"/>
    <property type="match status" value="1"/>
</dbReference>
<dbReference type="PROSITE" id="PS52004">
    <property type="entry name" value="KS3_2"/>
    <property type="match status" value="1"/>
</dbReference>
<dbReference type="Gene3D" id="3.40.47.10">
    <property type="match status" value="1"/>
</dbReference>
<keyword evidence="4" id="KW-0276">Fatty acid metabolism</keyword>
<dbReference type="SMART" id="SM00825">
    <property type="entry name" value="PKS_KS"/>
    <property type="match status" value="1"/>
</dbReference>
<accession>A0A4Y3QTX0</accession>
<dbReference type="Pfam" id="PF00109">
    <property type="entry name" value="ketoacyl-synt"/>
    <property type="match status" value="1"/>
</dbReference>
<gene>
    <name evidence="10" type="ORF">SCA03_06780</name>
</gene>
<feature type="domain" description="Carrier" evidence="8">
    <location>
        <begin position="778"/>
        <end position="854"/>
    </location>
</feature>
<keyword evidence="5" id="KW-0443">Lipid metabolism</keyword>
<evidence type="ECO:0000256" key="4">
    <source>
        <dbReference type="ARBA" id="ARBA00022832"/>
    </source>
</evidence>
<dbReference type="FunFam" id="3.40.47.10:FF:000042">
    <property type="entry name" value="Polyketide synthase Pks13"/>
    <property type="match status" value="1"/>
</dbReference>
<dbReference type="InterPro" id="IPR020806">
    <property type="entry name" value="PKS_PP-bd"/>
</dbReference>
<evidence type="ECO:0000256" key="3">
    <source>
        <dbReference type="ARBA" id="ARBA00022679"/>
    </source>
</evidence>
<reference evidence="10 11" key="1">
    <citation type="submission" date="2019-06" db="EMBL/GenBank/DDBJ databases">
        <title>Whole genome shotgun sequence of Streptomyces cacaoi subsp. cacaoi NBRC 12748.</title>
        <authorList>
            <person name="Hosoyama A."/>
            <person name="Uohara A."/>
            <person name="Ohji S."/>
            <person name="Ichikawa N."/>
        </authorList>
    </citation>
    <scope>NUCLEOTIDE SEQUENCE [LARGE SCALE GENOMIC DNA]</scope>
    <source>
        <strain evidence="10 11">NBRC 12748</strain>
    </source>
</reference>